<reference evidence="1" key="2">
    <citation type="submission" date="2004-02" db="EMBL/GenBank/DDBJ databases">
        <authorList>
            <consortium name="Genoscope"/>
            <consortium name="Whitehead Institute Centre for Genome Research"/>
        </authorList>
    </citation>
    <scope>NUCLEOTIDE SEQUENCE</scope>
</reference>
<accession>Q4RDA9</accession>
<feature type="non-terminal residue" evidence="1">
    <location>
        <position position="1"/>
    </location>
</feature>
<gene>
    <name evidence="1" type="ORF">GSTENG00036766001</name>
</gene>
<dbReference type="OrthoDB" id="9950048at2759"/>
<evidence type="ECO:0000313" key="1">
    <source>
        <dbReference type="EMBL" id="CAG13623.1"/>
    </source>
</evidence>
<comment type="caution">
    <text evidence="1">The sequence shown here is derived from an EMBL/GenBank/DDBJ whole genome shotgun (WGS) entry which is preliminary data.</text>
</comment>
<organism evidence="1">
    <name type="scientific">Tetraodon nigroviridis</name>
    <name type="common">Spotted green pufferfish</name>
    <name type="synonym">Chelonodon nigroviridis</name>
    <dbReference type="NCBI Taxonomy" id="99883"/>
    <lineage>
        <taxon>Eukaryota</taxon>
        <taxon>Metazoa</taxon>
        <taxon>Chordata</taxon>
        <taxon>Craniata</taxon>
        <taxon>Vertebrata</taxon>
        <taxon>Euteleostomi</taxon>
        <taxon>Actinopterygii</taxon>
        <taxon>Neopterygii</taxon>
        <taxon>Teleostei</taxon>
        <taxon>Neoteleostei</taxon>
        <taxon>Acanthomorphata</taxon>
        <taxon>Eupercaria</taxon>
        <taxon>Tetraodontiformes</taxon>
        <taxon>Tetradontoidea</taxon>
        <taxon>Tetraodontidae</taxon>
        <taxon>Tetraodon</taxon>
    </lineage>
</organism>
<dbReference type="KEGG" id="tng:GSTEN00036766G001"/>
<dbReference type="AlphaFoldDB" id="Q4RDA9"/>
<proteinExistence type="predicted"/>
<sequence length="70" mass="7548">LHYGKESVRSSGGADLHNFISSGFVTLGRGHPKGKHSSLFLLLPLFCDLNAKTNLAHNTGGKNTTKTFLH</sequence>
<dbReference type="EMBL" id="CAAE01016963">
    <property type="protein sequence ID" value="CAG13623.1"/>
    <property type="molecule type" value="Genomic_DNA"/>
</dbReference>
<reference evidence="1" key="1">
    <citation type="journal article" date="2004" name="Nature">
        <title>Genome duplication in the teleost fish Tetraodon nigroviridis reveals the early vertebrate proto-karyotype.</title>
        <authorList>
            <person name="Jaillon O."/>
            <person name="Aury J.-M."/>
            <person name="Brunet F."/>
            <person name="Petit J.-L."/>
            <person name="Stange-Thomann N."/>
            <person name="Mauceli E."/>
            <person name="Bouneau L."/>
            <person name="Fischer C."/>
            <person name="Ozouf-Costaz C."/>
            <person name="Bernot A."/>
            <person name="Nicaud S."/>
            <person name="Jaffe D."/>
            <person name="Fisher S."/>
            <person name="Lutfalla G."/>
            <person name="Dossat C."/>
            <person name="Segurens B."/>
            <person name="Dasilva C."/>
            <person name="Salanoubat M."/>
            <person name="Levy M."/>
            <person name="Boudet N."/>
            <person name="Castellano S."/>
            <person name="Anthouard V."/>
            <person name="Jubin C."/>
            <person name="Castelli V."/>
            <person name="Katinka M."/>
            <person name="Vacherie B."/>
            <person name="Biemont C."/>
            <person name="Skalli Z."/>
            <person name="Cattolico L."/>
            <person name="Poulain J."/>
            <person name="De Berardinis V."/>
            <person name="Cruaud C."/>
            <person name="Duprat S."/>
            <person name="Brottier P."/>
            <person name="Coutanceau J.-P."/>
            <person name="Gouzy J."/>
            <person name="Parra G."/>
            <person name="Lardier G."/>
            <person name="Chapple C."/>
            <person name="McKernan K.J."/>
            <person name="McEwan P."/>
            <person name="Bosak S."/>
            <person name="Kellis M."/>
            <person name="Volff J.-N."/>
            <person name="Guigo R."/>
            <person name="Zody M.C."/>
            <person name="Mesirov J."/>
            <person name="Lindblad-Toh K."/>
            <person name="Birren B."/>
            <person name="Nusbaum C."/>
            <person name="Kahn D."/>
            <person name="Robinson-Rechavi M."/>
            <person name="Laudet V."/>
            <person name="Schachter V."/>
            <person name="Quetier F."/>
            <person name="Saurin W."/>
            <person name="Scarpelli C."/>
            <person name="Wincker P."/>
            <person name="Lander E.S."/>
            <person name="Weissenbach J."/>
            <person name="Roest Crollius H."/>
        </authorList>
    </citation>
    <scope>NUCLEOTIDE SEQUENCE [LARGE SCALE GENOMIC DNA]</scope>
</reference>
<name>Q4RDA9_TETNG</name>
<protein>
    <submittedName>
        <fullName evidence="1">(spotted green pufferfish) hypothetical protein</fullName>
    </submittedName>
</protein>